<organism evidence="2 3">
    <name type="scientific">Dillenia turbinata</name>
    <dbReference type="NCBI Taxonomy" id="194707"/>
    <lineage>
        <taxon>Eukaryota</taxon>
        <taxon>Viridiplantae</taxon>
        <taxon>Streptophyta</taxon>
        <taxon>Embryophyta</taxon>
        <taxon>Tracheophyta</taxon>
        <taxon>Spermatophyta</taxon>
        <taxon>Magnoliopsida</taxon>
        <taxon>eudicotyledons</taxon>
        <taxon>Gunneridae</taxon>
        <taxon>Pentapetalae</taxon>
        <taxon>Dilleniales</taxon>
        <taxon>Dilleniaceae</taxon>
        <taxon>Dillenia</taxon>
    </lineage>
</organism>
<dbReference type="InterPro" id="IPR039282">
    <property type="entry name" value="LSU"/>
</dbReference>
<comment type="caution">
    <text evidence="2">The sequence shown here is derived from an EMBL/GenBank/DDBJ whole genome shotgun (WGS) entry which is preliminary data.</text>
</comment>
<dbReference type="GO" id="GO:0098869">
    <property type="term" value="P:cellular oxidant detoxification"/>
    <property type="evidence" value="ECO:0007669"/>
    <property type="project" value="InterPro"/>
</dbReference>
<dbReference type="PANTHER" id="PTHR34283:SF1">
    <property type="entry name" value="PROTEIN RESPONSE TO LOW SULFUR 1"/>
    <property type="match status" value="1"/>
</dbReference>
<dbReference type="AlphaFoldDB" id="A0AAN8V9S6"/>
<protein>
    <submittedName>
        <fullName evidence="2">Uncharacterized protein</fullName>
    </submittedName>
</protein>
<proteinExistence type="predicted"/>
<evidence type="ECO:0000256" key="1">
    <source>
        <dbReference type="SAM" id="MobiDB-lite"/>
    </source>
</evidence>
<dbReference type="PANTHER" id="PTHR34283">
    <property type="entry name" value="PROTEIN RESPONSE TO LOW SULFUR 1"/>
    <property type="match status" value="1"/>
</dbReference>
<sequence length="101" mass="11945">MAPTIAFATPKSDPKEWNVLSTKKSDGEEELKKRNEKLERELQESREREKKMKEELEKTWERLKVVEEAEERLSTELGELEAEALDQARVEWMLLVTRKIS</sequence>
<evidence type="ECO:0000313" key="3">
    <source>
        <dbReference type="Proteomes" id="UP001370490"/>
    </source>
</evidence>
<name>A0AAN8V9S6_9MAGN</name>
<keyword evidence="3" id="KW-1185">Reference proteome</keyword>
<dbReference type="Proteomes" id="UP001370490">
    <property type="component" value="Unassembled WGS sequence"/>
</dbReference>
<accession>A0AAN8V9S6</accession>
<gene>
    <name evidence="2" type="ORF">RJ641_007855</name>
</gene>
<feature type="region of interest" description="Disordered" evidence="1">
    <location>
        <begin position="1"/>
        <end position="53"/>
    </location>
</feature>
<evidence type="ECO:0000313" key="2">
    <source>
        <dbReference type="EMBL" id="KAK6926136.1"/>
    </source>
</evidence>
<reference evidence="2 3" key="1">
    <citation type="submission" date="2023-12" db="EMBL/GenBank/DDBJ databases">
        <title>A high-quality genome assembly for Dillenia turbinata (Dilleniales).</title>
        <authorList>
            <person name="Chanderbali A."/>
        </authorList>
    </citation>
    <scope>NUCLEOTIDE SEQUENCE [LARGE SCALE GENOMIC DNA]</scope>
    <source>
        <strain evidence="2">LSX21</strain>
        <tissue evidence="2">Leaf</tissue>
    </source>
</reference>
<dbReference type="EMBL" id="JBAMMX010000015">
    <property type="protein sequence ID" value="KAK6926136.1"/>
    <property type="molecule type" value="Genomic_DNA"/>
</dbReference>
<feature type="compositionally biased region" description="Basic and acidic residues" evidence="1">
    <location>
        <begin position="23"/>
        <end position="53"/>
    </location>
</feature>